<dbReference type="InterPro" id="IPR014729">
    <property type="entry name" value="Rossmann-like_a/b/a_fold"/>
</dbReference>
<dbReference type="InterPro" id="IPR002307">
    <property type="entry name" value="Tyr-tRNA-ligase"/>
</dbReference>
<comment type="subunit">
    <text evidence="9">Homodimer.</text>
</comment>
<dbReference type="Pfam" id="PF01479">
    <property type="entry name" value="S4"/>
    <property type="match status" value="1"/>
</dbReference>
<keyword evidence="2 9" id="KW-0436">Ligase</keyword>
<dbReference type="InterPro" id="IPR036986">
    <property type="entry name" value="S4_RNA-bd_sf"/>
</dbReference>
<dbReference type="InterPro" id="IPR002305">
    <property type="entry name" value="aa-tRNA-synth_Ic"/>
</dbReference>
<accession>A0ABS1QXX7</accession>
<dbReference type="Proteomes" id="UP000638570">
    <property type="component" value="Unassembled WGS sequence"/>
</dbReference>
<evidence type="ECO:0000259" key="11">
    <source>
        <dbReference type="SMART" id="SM00363"/>
    </source>
</evidence>
<feature type="binding site" evidence="9">
    <location>
        <position position="229"/>
    </location>
    <ligand>
        <name>ATP</name>
        <dbReference type="ChEBI" id="CHEBI:30616"/>
    </ligand>
</feature>
<evidence type="ECO:0000256" key="9">
    <source>
        <dbReference type="HAMAP-Rule" id="MF_02007"/>
    </source>
</evidence>
<keyword evidence="1 9" id="KW-0963">Cytoplasm</keyword>
<dbReference type="PROSITE" id="PS50889">
    <property type="entry name" value="S4"/>
    <property type="match status" value="1"/>
</dbReference>
<comment type="subcellular location">
    <subcellularLocation>
        <location evidence="9">Cytoplasm</location>
    </subcellularLocation>
</comment>
<dbReference type="CDD" id="cd00805">
    <property type="entry name" value="TyrRS_core"/>
    <property type="match status" value="1"/>
</dbReference>
<dbReference type="EC" id="6.1.1.1" evidence="9"/>
<name>A0ABS1QXX7_9GAMM</name>
<dbReference type="CDD" id="cd00165">
    <property type="entry name" value="S4"/>
    <property type="match status" value="1"/>
</dbReference>
<dbReference type="Gene3D" id="1.10.240.10">
    <property type="entry name" value="Tyrosyl-Transfer RNA Synthetase"/>
    <property type="match status" value="1"/>
</dbReference>
<comment type="caution">
    <text evidence="12">The sequence shown here is derived from an EMBL/GenBank/DDBJ whole genome shotgun (WGS) entry which is preliminary data.</text>
</comment>
<dbReference type="EMBL" id="JAERTZ010000028">
    <property type="protein sequence ID" value="MBL1378993.1"/>
    <property type="molecule type" value="Genomic_DNA"/>
</dbReference>
<comment type="catalytic activity">
    <reaction evidence="8 9">
        <text>tRNA(Tyr) + L-tyrosine + ATP = L-tyrosyl-tRNA(Tyr) + AMP + diphosphate + H(+)</text>
        <dbReference type="Rhea" id="RHEA:10220"/>
        <dbReference type="Rhea" id="RHEA-COMP:9706"/>
        <dbReference type="Rhea" id="RHEA-COMP:9707"/>
        <dbReference type="ChEBI" id="CHEBI:15378"/>
        <dbReference type="ChEBI" id="CHEBI:30616"/>
        <dbReference type="ChEBI" id="CHEBI:33019"/>
        <dbReference type="ChEBI" id="CHEBI:58315"/>
        <dbReference type="ChEBI" id="CHEBI:78442"/>
        <dbReference type="ChEBI" id="CHEBI:78536"/>
        <dbReference type="ChEBI" id="CHEBI:456215"/>
        <dbReference type="EC" id="6.1.1.1"/>
    </reaction>
</comment>
<evidence type="ECO:0000256" key="2">
    <source>
        <dbReference type="ARBA" id="ARBA00022598"/>
    </source>
</evidence>
<evidence type="ECO:0000313" key="13">
    <source>
        <dbReference type="Proteomes" id="UP000638570"/>
    </source>
</evidence>
<organism evidence="12 13">
    <name type="scientific">Zobellella iuensis</name>
    <dbReference type="NCBI Taxonomy" id="2803811"/>
    <lineage>
        <taxon>Bacteria</taxon>
        <taxon>Pseudomonadati</taxon>
        <taxon>Pseudomonadota</taxon>
        <taxon>Gammaproteobacteria</taxon>
        <taxon>Aeromonadales</taxon>
        <taxon>Aeromonadaceae</taxon>
        <taxon>Zobellella</taxon>
    </lineage>
</organism>
<keyword evidence="4 9" id="KW-0067">ATP-binding</keyword>
<dbReference type="SMART" id="SM00363">
    <property type="entry name" value="S4"/>
    <property type="match status" value="1"/>
</dbReference>
<dbReference type="Gene3D" id="3.10.290.10">
    <property type="entry name" value="RNA-binding S4 domain"/>
    <property type="match status" value="1"/>
</dbReference>
<dbReference type="Gene3D" id="3.40.50.620">
    <property type="entry name" value="HUPs"/>
    <property type="match status" value="1"/>
</dbReference>
<keyword evidence="6 9" id="KW-0648">Protein biosynthesis</keyword>
<evidence type="ECO:0000256" key="8">
    <source>
        <dbReference type="ARBA" id="ARBA00048248"/>
    </source>
</evidence>
<evidence type="ECO:0000256" key="5">
    <source>
        <dbReference type="ARBA" id="ARBA00022884"/>
    </source>
</evidence>
<keyword evidence="5 10" id="KW-0694">RNA-binding</keyword>
<dbReference type="SUPFAM" id="SSF52374">
    <property type="entry name" value="Nucleotidylyl transferase"/>
    <property type="match status" value="1"/>
</dbReference>
<feature type="short sequence motif" description="'KMSKS' region" evidence="9">
    <location>
        <begin position="226"/>
        <end position="230"/>
    </location>
</feature>
<feature type="domain" description="RNA-binding S4" evidence="11">
    <location>
        <begin position="337"/>
        <end position="398"/>
    </location>
</feature>
<dbReference type="NCBIfam" id="TIGR00234">
    <property type="entry name" value="tyrS"/>
    <property type="match status" value="1"/>
</dbReference>
<dbReference type="SUPFAM" id="SSF55174">
    <property type="entry name" value="Alpha-L RNA-binding motif"/>
    <property type="match status" value="1"/>
</dbReference>
<evidence type="ECO:0000256" key="4">
    <source>
        <dbReference type="ARBA" id="ARBA00022840"/>
    </source>
</evidence>
<comment type="function">
    <text evidence="9">Catalyzes the attachment of tyrosine to tRNA(Tyr) in a two-step reaction: tyrosine is first activated by ATP to form Tyr-AMP and then transferred to the acceptor end of tRNA(Tyr).</text>
</comment>
<evidence type="ECO:0000256" key="3">
    <source>
        <dbReference type="ARBA" id="ARBA00022741"/>
    </source>
</evidence>
<dbReference type="PANTHER" id="PTHR11766:SF1">
    <property type="entry name" value="TYROSINE--TRNA LIGASE"/>
    <property type="match status" value="1"/>
</dbReference>
<keyword evidence="3 9" id="KW-0547">Nucleotide-binding</keyword>
<reference evidence="13" key="1">
    <citation type="submission" date="2021-01" db="EMBL/GenBank/DDBJ databases">
        <title>Genome public.</title>
        <authorList>
            <person name="Liu C."/>
            <person name="Sun Q."/>
        </authorList>
    </citation>
    <scope>NUCLEOTIDE SEQUENCE [LARGE SCALE GENOMIC DNA]</scope>
    <source>
        <strain evidence="13">CGMCC 1.18722</strain>
    </source>
</reference>
<comment type="similarity">
    <text evidence="9">Belongs to the class-I aminoacyl-tRNA synthetase family. TyrS type 2 subfamily.</text>
</comment>
<dbReference type="InterPro" id="IPR002942">
    <property type="entry name" value="S4_RNA-bd"/>
</dbReference>
<evidence type="ECO:0000256" key="6">
    <source>
        <dbReference type="ARBA" id="ARBA00022917"/>
    </source>
</evidence>
<dbReference type="GO" id="GO:0004831">
    <property type="term" value="F:tyrosine-tRNA ligase activity"/>
    <property type="evidence" value="ECO:0007669"/>
    <property type="project" value="UniProtKB-EC"/>
</dbReference>
<evidence type="ECO:0000256" key="1">
    <source>
        <dbReference type="ARBA" id="ARBA00022490"/>
    </source>
</evidence>
<feature type="short sequence motif" description="'HIGH' region" evidence="9">
    <location>
        <begin position="42"/>
        <end position="51"/>
    </location>
</feature>
<dbReference type="InterPro" id="IPR001412">
    <property type="entry name" value="aa-tRNA-synth_I_CS"/>
</dbReference>
<dbReference type="PRINTS" id="PR01040">
    <property type="entry name" value="TRNASYNTHTYR"/>
</dbReference>
<dbReference type="HAMAP" id="MF_02007">
    <property type="entry name" value="Tyr_tRNA_synth_type2"/>
    <property type="match status" value="1"/>
</dbReference>
<protein>
    <recommendedName>
        <fullName evidence="9">Tyrosine--tRNA ligase</fullName>
        <ecNumber evidence="9">6.1.1.1</ecNumber>
    </recommendedName>
    <alternativeName>
        <fullName evidence="9">Tyrosyl-tRNA synthetase</fullName>
        <shortName evidence="9">TyrRS</shortName>
    </alternativeName>
</protein>
<dbReference type="PROSITE" id="PS00178">
    <property type="entry name" value="AA_TRNA_LIGASE_I"/>
    <property type="match status" value="1"/>
</dbReference>
<keyword evidence="13" id="KW-1185">Reference proteome</keyword>
<dbReference type="InterPro" id="IPR024108">
    <property type="entry name" value="Tyr-tRNA-ligase_bac_2"/>
</dbReference>
<evidence type="ECO:0000256" key="7">
    <source>
        <dbReference type="ARBA" id="ARBA00023146"/>
    </source>
</evidence>
<evidence type="ECO:0000256" key="10">
    <source>
        <dbReference type="PROSITE-ProRule" id="PRU00182"/>
    </source>
</evidence>
<sequence length="398" mass="43893">MSQLETALAEIKRGAEEILVEEELVAKLKEGRPLRVKLGMDPTAPDIHLGHTVILNKLRQFQDLGHEVLLLIGDFTAQVGDPSGKNSTRPPLTPEQVADNAKTYAEQAFKILDPIKTKIVYNSSWLGELGAAGMIKLASKLTVARMLERDDFKKRYTSGQSIAIHEFMYPLLQGYDSVALRADIELGGTDQKFNLLMGRELQKDAGQSPQVVLTMPLLEGLDGIKKMSKSAGNYIGVDEAPEQMFGKIMSLSDELMWRYFELLSRRSLEELAGLRQQVAEGANPRDTKILLAKEIITRYHSETAAEQAHQDFVLRFQKNAIPEDLPEVTLQAGGEGIAIANLLKDAGLVDSTSEALRMIRQGAVKVDGDKLDDGKLVVQPGQAVYQVGKRKFARVTVA</sequence>
<gene>
    <name evidence="9" type="primary">tyrS</name>
    <name evidence="12" type="ORF">JKV55_16935</name>
</gene>
<proteinExistence type="inferred from homology"/>
<dbReference type="RefSeq" id="WP_202088043.1">
    <property type="nucleotide sequence ID" value="NZ_JAERTZ010000028.1"/>
</dbReference>
<dbReference type="PANTHER" id="PTHR11766">
    <property type="entry name" value="TYROSYL-TRNA SYNTHETASE"/>
    <property type="match status" value="1"/>
</dbReference>
<dbReference type="Pfam" id="PF00579">
    <property type="entry name" value="tRNA-synt_1b"/>
    <property type="match status" value="1"/>
</dbReference>
<evidence type="ECO:0000313" key="12">
    <source>
        <dbReference type="EMBL" id="MBL1378993.1"/>
    </source>
</evidence>
<dbReference type="InterPro" id="IPR024088">
    <property type="entry name" value="Tyr-tRNA-ligase_bac-type"/>
</dbReference>
<keyword evidence="7 9" id="KW-0030">Aminoacyl-tRNA synthetase</keyword>